<dbReference type="AlphaFoldDB" id="A0A1Z1W599"/>
<keyword evidence="3" id="KW-1185">Reference proteome</keyword>
<gene>
    <name evidence="2" type="ORF">SMD44_01003</name>
</gene>
<evidence type="ECO:0000256" key="1">
    <source>
        <dbReference type="SAM" id="Coils"/>
    </source>
</evidence>
<reference evidence="2 3" key="1">
    <citation type="submission" date="2017-05" db="EMBL/GenBank/DDBJ databases">
        <title>Streptomyces alboflavus Genome sequencing and assembly.</title>
        <authorList>
            <person name="Wang Y."/>
            <person name="Du B."/>
            <person name="Ding Y."/>
            <person name="Liu H."/>
            <person name="Hou Q."/>
            <person name="Liu K."/>
            <person name="Wang C."/>
            <person name="Yao L."/>
        </authorList>
    </citation>
    <scope>NUCLEOTIDE SEQUENCE [LARGE SCALE GENOMIC DNA]</scope>
    <source>
        <strain evidence="2 3">MDJK44</strain>
    </source>
</reference>
<dbReference type="Proteomes" id="UP000195880">
    <property type="component" value="Chromosome"/>
</dbReference>
<sequence length="269" mass="29604">MVATMPDRLSPQREAEICERAEAATPGPWGVYEFGGGSLIEIAADLEETGHGYKARRGIARLDEEPLDNDPAHDEWTAEEDWAQVEADAKFVAHARDDVSALLAELAAVRAERDEARATLREACDQVAERDHEIGGLTAELEQVRVELAKYVGSEPTIAEGIAFLSRCVEAVHEVCDAAEEPSLRWENPPPVPEWVAVVREAADGVRAEDSNDRRRRIYIDGTGEAWLSLSHENGVCYIGRLAGALDGDETTDSVRERTGSIREIGRCW</sequence>
<dbReference type="EMBL" id="CP021748">
    <property type="protein sequence ID" value="ARX81605.1"/>
    <property type="molecule type" value="Genomic_DNA"/>
</dbReference>
<dbReference type="KEGG" id="salf:SMD44_01003"/>
<name>A0A1Z1W599_9ACTN</name>
<keyword evidence="1" id="KW-0175">Coiled coil</keyword>
<proteinExistence type="predicted"/>
<accession>A0A1Z1W599</accession>
<evidence type="ECO:0000313" key="2">
    <source>
        <dbReference type="EMBL" id="ARX81605.1"/>
    </source>
</evidence>
<evidence type="ECO:0000313" key="3">
    <source>
        <dbReference type="Proteomes" id="UP000195880"/>
    </source>
</evidence>
<feature type="coiled-coil region" evidence="1">
    <location>
        <begin position="92"/>
        <end position="126"/>
    </location>
</feature>
<organism evidence="2 3">
    <name type="scientific">Streptomyces alboflavus</name>
    <dbReference type="NCBI Taxonomy" id="67267"/>
    <lineage>
        <taxon>Bacteria</taxon>
        <taxon>Bacillati</taxon>
        <taxon>Actinomycetota</taxon>
        <taxon>Actinomycetes</taxon>
        <taxon>Kitasatosporales</taxon>
        <taxon>Streptomycetaceae</taxon>
        <taxon>Streptomyces</taxon>
    </lineage>
</organism>
<protein>
    <submittedName>
        <fullName evidence="2">Uncharacterized protein</fullName>
    </submittedName>
</protein>